<dbReference type="RefSeq" id="WP_226934829.1">
    <property type="nucleotide sequence ID" value="NZ_JACDXX010000006.1"/>
</dbReference>
<name>A0ABS8CKL7_9RHOB</name>
<sequence>MPWSLRPSRQPCRRFGLAGLLVLTLMSGLLPGVHPALAEPQPLTPEPGSASPEQLRGFGLALLQAGDLIGARRLADALLARDPQDSAALMLRAQAAALGGDERRARIDARAVWRLADAPGPKYGAAMMVAQSLAADGYLQRGQFWLRRAAQAAQSDQQKAAVATAFSSLRSRNPLIWQLKVSARPSSNVNDGSSARSFILPSDLFGDIELPVYPAQRALSGYEASAGLELTWRLRPTATTMTAFHLRFDQTKVALSSEAKAAVPGLKGSAFDQARLELGLSRRWRPAESKTTFTFGLAGLHDWSGGVSLANILRLSAAAERRFAPHLLGFASLSFDHQRRLDSEISSADTLALSAGMQRGLAGGDVVTLVLGLRDVASDSPGIRYDAASLRLGWRRARPVAGLGLEAWAGLEGRDYPDSPWRPDGGRQDLRASLDVTLELQKISWMGFSPLLNLSASRARSNAKLYESQSFGLELGFRSAF</sequence>
<reference evidence="1 2" key="1">
    <citation type="submission" date="2020-07" db="EMBL/GenBank/DDBJ databases">
        <title>Pseudogemmobacter sp. nov., isolated from poultry manure in Taiwan.</title>
        <authorList>
            <person name="Lin S.-Y."/>
            <person name="Tang Y.-S."/>
            <person name="Young C.-C."/>
        </authorList>
    </citation>
    <scope>NUCLEOTIDE SEQUENCE [LARGE SCALE GENOMIC DNA]</scope>
    <source>
        <strain evidence="1 2">CC-YST710</strain>
    </source>
</reference>
<gene>
    <name evidence="1" type="ORF">H0485_07895</name>
</gene>
<organism evidence="1 2">
    <name type="scientific">Pseudogemmobacter faecipullorum</name>
    <dbReference type="NCBI Taxonomy" id="2755041"/>
    <lineage>
        <taxon>Bacteria</taxon>
        <taxon>Pseudomonadati</taxon>
        <taxon>Pseudomonadota</taxon>
        <taxon>Alphaproteobacteria</taxon>
        <taxon>Rhodobacterales</taxon>
        <taxon>Paracoccaceae</taxon>
        <taxon>Pseudogemmobacter</taxon>
    </lineage>
</organism>
<dbReference type="EMBL" id="JACDXX010000006">
    <property type="protein sequence ID" value="MCB5409919.1"/>
    <property type="molecule type" value="Genomic_DNA"/>
</dbReference>
<proteinExistence type="predicted"/>
<comment type="caution">
    <text evidence="1">The sequence shown here is derived from an EMBL/GenBank/DDBJ whole genome shotgun (WGS) entry which is preliminary data.</text>
</comment>
<protein>
    <submittedName>
        <fullName evidence="1">DUF560 domain-containing protein</fullName>
    </submittedName>
</protein>
<accession>A0ABS8CKL7</accession>
<evidence type="ECO:0000313" key="1">
    <source>
        <dbReference type="EMBL" id="MCB5409919.1"/>
    </source>
</evidence>
<dbReference type="SUPFAM" id="SSF48452">
    <property type="entry name" value="TPR-like"/>
    <property type="match status" value="1"/>
</dbReference>
<dbReference type="Proteomes" id="UP001198571">
    <property type="component" value="Unassembled WGS sequence"/>
</dbReference>
<evidence type="ECO:0000313" key="2">
    <source>
        <dbReference type="Proteomes" id="UP001198571"/>
    </source>
</evidence>
<keyword evidence="2" id="KW-1185">Reference proteome</keyword>
<dbReference type="InterPro" id="IPR011990">
    <property type="entry name" value="TPR-like_helical_dom_sf"/>
</dbReference>